<dbReference type="GO" id="GO:0000160">
    <property type="term" value="P:phosphorelay signal transduction system"/>
    <property type="evidence" value="ECO:0007669"/>
    <property type="project" value="InterPro"/>
</dbReference>
<dbReference type="Gene3D" id="2.40.50.1020">
    <property type="entry name" value="LytTr DNA-binding domain"/>
    <property type="match status" value="1"/>
</dbReference>
<dbReference type="InterPro" id="IPR007492">
    <property type="entry name" value="LytTR_DNA-bd_dom"/>
</dbReference>
<protein>
    <submittedName>
        <fullName evidence="4">Two component transcriptional regulator, LytTR family</fullName>
    </submittedName>
</protein>
<name>A0A1H7JMB4_OLID1</name>
<dbReference type="GO" id="GO:0003677">
    <property type="term" value="F:DNA binding"/>
    <property type="evidence" value="ECO:0007669"/>
    <property type="project" value="InterPro"/>
</dbReference>
<dbReference type="Pfam" id="PF04397">
    <property type="entry name" value="LytTR"/>
    <property type="match status" value="1"/>
</dbReference>
<feature type="domain" description="Response regulatory" evidence="3">
    <location>
        <begin position="3"/>
        <end position="116"/>
    </location>
</feature>
<dbReference type="PROSITE" id="PS50110">
    <property type="entry name" value="RESPONSE_REGULATORY"/>
    <property type="match status" value="1"/>
</dbReference>
<dbReference type="InterPro" id="IPR001789">
    <property type="entry name" value="Sig_transdc_resp-reg_receiver"/>
</dbReference>
<dbReference type="SUPFAM" id="SSF52172">
    <property type="entry name" value="CheY-like"/>
    <property type="match status" value="1"/>
</dbReference>
<dbReference type="AlphaFoldDB" id="A0A1H7JMB4"/>
<dbReference type="InterPro" id="IPR050595">
    <property type="entry name" value="Bact_response_regulator"/>
</dbReference>
<dbReference type="PANTHER" id="PTHR44591">
    <property type="entry name" value="STRESS RESPONSE REGULATOR PROTEIN 1"/>
    <property type="match status" value="1"/>
</dbReference>
<keyword evidence="1 2" id="KW-0597">Phosphoprotein</keyword>
<feature type="modified residue" description="4-aspartylphosphate" evidence="2">
    <location>
        <position position="55"/>
    </location>
</feature>
<dbReference type="STRING" id="407022.SAMN05661044_01060"/>
<dbReference type="PANTHER" id="PTHR44591:SF3">
    <property type="entry name" value="RESPONSE REGULATORY DOMAIN-CONTAINING PROTEIN"/>
    <property type="match status" value="1"/>
</dbReference>
<dbReference type="Pfam" id="PF00072">
    <property type="entry name" value="Response_reg"/>
    <property type="match status" value="1"/>
</dbReference>
<accession>A0A1H7JMB4</accession>
<evidence type="ECO:0000259" key="3">
    <source>
        <dbReference type="PROSITE" id="PS50110"/>
    </source>
</evidence>
<evidence type="ECO:0000313" key="5">
    <source>
        <dbReference type="Proteomes" id="UP000199421"/>
    </source>
</evidence>
<dbReference type="EMBL" id="FOAF01000001">
    <property type="protein sequence ID" value="SEK75544.1"/>
    <property type="molecule type" value="Genomic_DNA"/>
</dbReference>
<evidence type="ECO:0000256" key="1">
    <source>
        <dbReference type="ARBA" id="ARBA00022553"/>
    </source>
</evidence>
<evidence type="ECO:0000313" key="4">
    <source>
        <dbReference type="EMBL" id="SEK75544.1"/>
    </source>
</evidence>
<dbReference type="RefSeq" id="WP_093319577.1">
    <property type="nucleotide sequence ID" value="NZ_FOAF01000001.1"/>
</dbReference>
<sequence>MLEAIAIDDEPLALQDFLKEVAPIKTFQVIRTFTDAEEAIDFLVDYRKIEVIFCDIEMPNLSGMKTLELCRSLCDYFIFLTAHPQHTLEAFGKLCDAYMHKPAMEEDIRKHINRFIEIRASAPIREEILPRKMWAQTMKPINGKHAKMPILLEEVSLITVIENYVQFTLVHNVDEIFTVKSSLASILRTYPDLFAQVNRFQLVAKSYVERIHDQTVYLKTGQTASLTYRYSNVFRNKLLLP</sequence>
<dbReference type="SMART" id="SM00448">
    <property type="entry name" value="REC"/>
    <property type="match status" value="1"/>
</dbReference>
<proteinExistence type="predicted"/>
<dbReference type="Proteomes" id="UP000199421">
    <property type="component" value="Unassembled WGS sequence"/>
</dbReference>
<gene>
    <name evidence="4" type="ORF">SAMN05661044_01060</name>
</gene>
<reference evidence="5" key="1">
    <citation type="submission" date="2016-10" db="EMBL/GenBank/DDBJ databases">
        <authorList>
            <person name="Varghese N."/>
            <person name="Submissions S."/>
        </authorList>
    </citation>
    <scope>NUCLEOTIDE SEQUENCE [LARGE SCALE GENOMIC DNA]</scope>
    <source>
        <strain evidence="5">DSM 18733</strain>
    </source>
</reference>
<dbReference type="Gene3D" id="3.40.50.2300">
    <property type="match status" value="1"/>
</dbReference>
<dbReference type="SMART" id="SM00850">
    <property type="entry name" value="LytTR"/>
    <property type="match status" value="1"/>
</dbReference>
<dbReference type="OrthoDB" id="701461at2"/>
<keyword evidence="5" id="KW-1185">Reference proteome</keyword>
<dbReference type="InterPro" id="IPR011006">
    <property type="entry name" value="CheY-like_superfamily"/>
</dbReference>
<organism evidence="4 5">
    <name type="scientific">Olivibacter domesticus</name>
    <name type="common">Pseudosphingobacterium domesticum</name>
    <dbReference type="NCBI Taxonomy" id="407022"/>
    <lineage>
        <taxon>Bacteria</taxon>
        <taxon>Pseudomonadati</taxon>
        <taxon>Bacteroidota</taxon>
        <taxon>Sphingobacteriia</taxon>
        <taxon>Sphingobacteriales</taxon>
        <taxon>Sphingobacteriaceae</taxon>
        <taxon>Olivibacter</taxon>
    </lineage>
</organism>
<evidence type="ECO:0000256" key="2">
    <source>
        <dbReference type="PROSITE-ProRule" id="PRU00169"/>
    </source>
</evidence>